<reference evidence="3 4" key="1">
    <citation type="submission" date="2020-05" db="EMBL/GenBank/DDBJ databases">
        <title>Azospirillum oleiclasticum sp. nov, a nitrogen-fixing and heavy crude oil-emulsifying bacterium isolated from the crude oil of Yumen Oilfield.</title>
        <authorList>
            <person name="Wu D."/>
            <person name="Cai M."/>
            <person name="Zhang X."/>
        </authorList>
    </citation>
    <scope>NUCLEOTIDE SEQUENCE [LARGE SCALE GENOMIC DNA]</scope>
    <source>
        <strain evidence="3 4">ROY-1-1-2</strain>
    </source>
</reference>
<accession>A0ABX2TKD4</accession>
<dbReference type="Pfam" id="PF14326">
    <property type="entry name" value="DUF4384"/>
    <property type="match status" value="1"/>
</dbReference>
<feature type="region of interest" description="Disordered" evidence="1">
    <location>
        <begin position="338"/>
        <end position="360"/>
    </location>
</feature>
<comment type="caution">
    <text evidence="3">The sequence shown here is derived from an EMBL/GenBank/DDBJ whole genome shotgun (WGS) entry which is preliminary data.</text>
</comment>
<name>A0ABX2TKD4_9PROT</name>
<evidence type="ECO:0000313" key="4">
    <source>
        <dbReference type="Proteomes" id="UP000584642"/>
    </source>
</evidence>
<dbReference type="InterPro" id="IPR025493">
    <property type="entry name" value="DUF4384"/>
</dbReference>
<proteinExistence type="predicted"/>
<dbReference type="EMBL" id="JABFDB010000031">
    <property type="protein sequence ID" value="NYZ23796.1"/>
    <property type="molecule type" value="Genomic_DNA"/>
</dbReference>
<dbReference type="SUPFAM" id="SSF47090">
    <property type="entry name" value="PGBD-like"/>
    <property type="match status" value="1"/>
</dbReference>
<evidence type="ECO:0000256" key="1">
    <source>
        <dbReference type="SAM" id="MobiDB-lite"/>
    </source>
</evidence>
<evidence type="ECO:0000313" key="3">
    <source>
        <dbReference type="EMBL" id="NYZ23796.1"/>
    </source>
</evidence>
<evidence type="ECO:0000259" key="2">
    <source>
        <dbReference type="Pfam" id="PF14326"/>
    </source>
</evidence>
<dbReference type="Proteomes" id="UP000584642">
    <property type="component" value="Unassembled WGS sequence"/>
</dbReference>
<protein>
    <submittedName>
        <fullName evidence="3">DUF4384 domain-containing protein</fullName>
    </submittedName>
</protein>
<sequence length="502" mass="54666">MVIALTGCVTDPGKAPTLAQPTTPIVRTITSLSQAKSCMDQLLLDGGRKMIPITSELIQDPSQTVKVSTDDMIINAISDMTARSNGFEYRHIEGATSRVARLRQTYGLQPTARRPNVYIRGSISQIDNSVATDGASGAVTLPWVSLSAGRNQSLENITIDLQLANLADETIVPGMTTSNTITVISSGESQSSRGLIHNGSMGAALSISLSSTQREGRSQAVRTLLEYSLIELLGKYTHVPYHRCLEMESTNPATMQAARRLYDELDPEARTRAVQTALRAGGDYHGPVDGLMSEALQRAITGAKIRRGLQGDGRIDFPLFHSLYNENLLPAPILQAQAEERDPATTPPKPPGRTAEDGRDPFGLALRITNERLQHGDNVHLAVTVQAPARLYCYFQYTNEGSTKVARIFPNRFQPDNHVLPGQTLGIPASDEHFELKYDGATSDGVACIATTADYTGRNRPTPLEQPDLTPLRMEWQGGLGYPIYKHQAVDSLNTSVRKISF</sequence>
<dbReference type="Gene3D" id="3.40.50.10610">
    <property type="entry name" value="ABC-type transport auxiliary lipoprotein component"/>
    <property type="match status" value="1"/>
</dbReference>
<dbReference type="RefSeq" id="WP_180285567.1">
    <property type="nucleotide sequence ID" value="NZ_JABFDB010000031.1"/>
</dbReference>
<feature type="domain" description="DUF4384" evidence="2">
    <location>
        <begin position="373"/>
        <end position="452"/>
    </location>
</feature>
<dbReference type="InterPro" id="IPR036365">
    <property type="entry name" value="PGBD-like_sf"/>
</dbReference>
<organism evidence="3 4">
    <name type="scientific">Azospirillum oleiclasticum</name>
    <dbReference type="NCBI Taxonomy" id="2735135"/>
    <lineage>
        <taxon>Bacteria</taxon>
        <taxon>Pseudomonadati</taxon>
        <taxon>Pseudomonadota</taxon>
        <taxon>Alphaproteobacteria</taxon>
        <taxon>Rhodospirillales</taxon>
        <taxon>Azospirillaceae</taxon>
        <taxon>Azospirillum</taxon>
    </lineage>
</organism>
<gene>
    <name evidence="3" type="ORF">HND93_29195</name>
</gene>
<keyword evidence="4" id="KW-1185">Reference proteome</keyword>